<organism evidence="2 3">
    <name type="scientific">Desulfamplus magnetovallimortis</name>
    <dbReference type="NCBI Taxonomy" id="1246637"/>
    <lineage>
        <taxon>Bacteria</taxon>
        <taxon>Pseudomonadati</taxon>
        <taxon>Thermodesulfobacteriota</taxon>
        <taxon>Desulfobacteria</taxon>
        <taxon>Desulfobacterales</taxon>
        <taxon>Desulfobacteraceae</taxon>
        <taxon>Desulfamplus</taxon>
    </lineage>
</organism>
<protein>
    <submittedName>
        <fullName evidence="2">Uncharacterized protein</fullName>
    </submittedName>
</protein>
<accession>A0A1W1HCQ6</accession>
<sequence>MKWKLDSKRLKKLLAYQNWPESEKKLFDTTMISRLSWLYKMSLAHSNNNQGISQNNQDISQKNESVSQKNKGIVKNNLDIAAHRSSLEKNDDDLYILKNKARKIIETKDNIIPSCSIYLKLAPHTNLIMLARGNSDKSDKNEIEWLLFSQKQGKEINNQNAIPETKLLFTSKHFFQTLGWSMANHLYIRGTTRMEMRSTLKITASLNKKADTDDIYLDLQPWIPLSDAPFASLPFWEKIVVILVMPTVNKKRLTSRTNLLKQQNNQR</sequence>
<gene>
    <name evidence="2" type="ORF">MTBBW1_2160003</name>
</gene>
<feature type="region of interest" description="Disordered" evidence="1">
    <location>
        <begin position="49"/>
        <end position="68"/>
    </location>
</feature>
<evidence type="ECO:0000313" key="2">
    <source>
        <dbReference type="EMBL" id="SLM30223.1"/>
    </source>
</evidence>
<dbReference type="STRING" id="1246637.MTBBW1_2160003"/>
<dbReference type="Proteomes" id="UP000191931">
    <property type="component" value="Unassembled WGS sequence"/>
</dbReference>
<reference evidence="2 3" key="1">
    <citation type="submission" date="2017-03" db="EMBL/GenBank/DDBJ databases">
        <authorList>
            <person name="Afonso C.L."/>
            <person name="Miller P.J."/>
            <person name="Scott M.A."/>
            <person name="Spackman E."/>
            <person name="Goraichik I."/>
            <person name="Dimitrov K.M."/>
            <person name="Suarez D.L."/>
            <person name="Swayne D.E."/>
        </authorList>
    </citation>
    <scope>NUCLEOTIDE SEQUENCE [LARGE SCALE GENOMIC DNA]</scope>
    <source>
        <strain evidence="2">PRJEB14757</strain>
    </source>
</reference>
<dbReference type="EMBL" id="FWEV01000131">
    <property type="protein sequence ID" value="SLM30223.1"/>
    <property type="molecule type" value="Genomic_DNA"/>
</dbReference>
<evidence type="ECO:0000313" key="3">
    <source>
        <dbReference type="Proteomes" id="UP000191931"/>
    </source>
</evidence>
<feature type="compositionally biased region" description="Low complexity" evidence="1">
    <location>
        <begin position="49"/>
        <end position="60"/>
    </location>
</feature>
<keyword evidence="3" id="KW-1185">Reference proteome</keyword>
<proteinExistence type="predicted"/>
<evidence type="ECO:0000256" key="1">
    <source>
        <dbReference type="SAM" id="MobiDB-lite"/>
    </source>
</evidence>
<dbReference type="AlphaFoldDB" id="A0A1W1HCQ6"/>
<name>A0A1W1HCQ6_9BACT</name>